<evidence type="ECO:0000313" key="4">
    <source>
        <dbReference type="EMBL" id="VEP16555.1"/>
    </source>
</evidence>
<feature type="domain" description="N-acetyltransferase" evidence="3">
    <location>
        <begin position="1"/>
        <end position="142"/>
    </location>
</feature>
<dbReference type="GO" id="GO:0016747">
    <property type="term" value="F:acyltransferase activity, transferring groups other than amino-acyl groups"/>
    <property type="evidence" value="ECO:0007669"/>
    <property type="project" value="InterPro"/>
</dbReference>
<dbReference type="InterPro" id="IPR000182">
    <property type="entry name" value="GNAT_dom"/>
</dbReference>
<dbReference type="AlphaFoldDB" id="A0A563VYS7"/>
<evidence type="ECO:0000259" key="3">
    <source>
        <dbReference type="PROSITE" id="PS51186"/>
    </source>
</evidence>
<evidence type="ECO:0000256" key="2">
    <source>
        <dbReference type="ARBA" id="ARBA00023315"/>
    </source>
</evidence>
<keyword evidence="2" id="KW-0012">Acyltransferase</keyword>
<dbReference type="Proteomes" id="UP000320055">
    <property type="component" value="Unassembled WGS sequence"/>
</dbReference>
<proteinExistence type="predicted"/>
<protein>
    <submittedName>
        <fullName evidence="4">Acetyltransferase</fullName>
    </submittedName>
</protein>
<dbReference type="EMBL" id="CAACVJ010000404">
    <property type="protein sequence ID" value="VEP16555.1"/>
    <property type="molecule type" value="Genomic_DNA"/>
</dbReference>
<dbReference type="Pfam" id="PF13508">
    <property type="entry name" value="Acetyltransf_7"/>
    <property type="match status" value="1"/>
</dbReference>
<sequence length="151" mass="17364">MIREYEEQDLDDLLSVWMTASEIAHPFLTKEFLALERENIPKMYLPIAETWIAEADGCVVGFISLLGNEVGAIFVHPQHHKKGFGSGLMNKAKELRNELYVEVFAANEIARRFYEKYGFEPIEEKVHEQTGFAIIRLQLPAKKSFSERSSQ</sequence>
<dbReference type="CDD" id="cd04301">
    <property type="entry name" value="NAT_SF"/>
    <property type="match status" value="1"/>
</dbReference>
<evidence type="ECO:0000256" key="1">
    <source>
        <dbReference type="ARBA" id="ARBA00022679"/>
    </source>
</evidence>
<dbReference type="InterPro" id="IPR016181">
    <property type="entry name" value="Acyl_CoA_acyltransferase"/>
</dbReference>
<dbReference type="PROSITE" id="PS51186">
    <property type="entry name" value="GNAT"/>
    <property type="match status" value="1"/>
</dbReference>
<dbReference type="PANTHER" id="PTHR43800:SF1">
    <property type="entry name" value="PEPTIDYL-LYSINE N-ACETYLTRANSFERASE YJAB"/>
    <property type="match status" value="1"/>
</dbReference>
<dbReference type="SUPFAM" id="SSF55729">
    <property type="entry name" value="Acyl-CoA N-acyltransferases (Nat)"/>
    <property type="match status" value="1"/>
</dbReference>
<accession>A0A563VYS7</accession>
<reference evidence="4 5" key="1">
    <citation type="submission" date="2019-01" db="EMBL/GenBank/DDBJ databases">
        <authorList>
            <person name="Brito A."/>
        </authorList>
    </citation>
    <scope>NUCLEOTIDE SEQUENCE [LARGE SCALE GENOMIC DNA]</scope>
    <source>
        <strain evidence="4">1</strain>
    </source>
</reference>
<name>A0A563VYS7_9CYAN</name>
<dbReference type="Gene3D" id="3.40.630.30">
    <property type="match status" value="1"/>
</dbReference>
<keyword evidence="5" id="KW-1185">Reference proteome</keyword>
<dbReference type="PANTHER" id="PTHR43800">
    <property type="entry name" value="PEPTIDYL-LYSINE N-ACETYLTRANSFERASE YJAB"/>
    <property type="match status" value="1"/>
</dbReference>
<gene>
    <name evidence="4" type="ORF">H1P_4620006</name>
</gene>
<organism evidence="4 5">
    <name type="scientific">Hyella patelloides LEGE 07179</name>
    <dbReference type="NCBI Taxonomy" id="945734"/>
    <lineage>
        <taxon>Bacteria</taxon>
        <taxon>Bacillati</taxon>
        <taxon>Cyanobacteriota</taxon>
        <taxon>Cyanophyceae</taxon>
        <taxon>Pleurocapsales</taxon>
        <taxon>Hyellaceae</taxon>
        <taxon>Hyella</taxon>
    </lineage>
</organism>
<evidence type="ECO:0000313" key="5">
    <source>
        <dbReference type="Proteomes" id="UP000320055"/>
    </source>
</evidence>
<keyword evidence="1 4" id="KW-0808">Transferase</keyword>
<dbReference type="RefSeq" id="WP_186376271.1">
    <property type="nucleotide sequence ID" value="NZ_LR214197.1"/>
</dbReference>